<comment type="catalytic activity">
    <reaction evidence="1">
        <text>Release of an N-terminal aspartate or glutamate from a peptide, with a preference for aspartate.</text>
        <dbReference type="EC" id="3.4.11.21"/>
    </reaction>
</comment>
<dbReference type="PANTHER" id="PTHR28570">
    <property type="entry name" value="ASPARTYL AMINOPEPTIDASE"/>
    <property type="match status" value="1"/>
</dbReference>
<dbReference type="InterPro" id="IPR001948">
    <property type="entry name" value="Peptidase_M18"/>
</dbReference>
<dbReference type="EMBL" id="JAPFFF010000005">
    <property type="protein sequence ID" value="KAK8889423.1"/>
    <property type="molecule type" value="Genomic_DNA"/>
</dbReference>
<dbReference type="SUPFAM" id="SSF53187">
    <property type="entry name" value="Zn-dependent exopeptidases"/>
    <property type="match status" value="1"/>
</dbReference>
<evidence type="ECO:0000313" key="3">
    <source>
        <dbReference type="EMBL" id="KAK8889423.1"/>
    </source>
</evidence>
<name>A0ABR2KEU1_9EUKA</name>
<accession>A0ABR2KEU1</accession>
<dbReference type="Pfam" id="PF02127">
    <property type="entry name" value="Peptidase_M18"/>
    <property type="match status" value="2"/>
</dbReference>
<proteinExistence type="predicted"/>
<sequence length="384" mass="44035">MNENELTNFLRTCTTPFHFLSYTKQLLTKIGFKELPEKEEWPELPTKGFVIRQTGAIIAYKYDSLESLFIATTKYQPSMVYLSKDNYDRNMTSCNSRDITMYQRPLKCSGYVTIRKDKIADTILFDSGDDAVSFFPIPPTSKSESLSCDFHLYRSETDDDYSSVIIKYISKKLSINENDILDFHLNFTNHQGPSTFTDGVVASQNLNFMAPAFSSLQAFLCAEPKKQMNVFCAFYDKDNLIPNRSPSIYGNFLNSFVEKVFCLDFNKKYLEKSSCICIESFELDPHKSPNNMGDKIFLLYNELNKGSKEDLNTDKKSSFNGSIDLNAFPKQKVDYRLNDSVIEENESIPSICLGFPILSLNSIREYCKMTSISQLFDVLKAYYS</sequence>
<evidence type="ECO:0000256" key="1">
    <source>
        <dbReference type="ARBA" id="ARBA00001335"/>
    </source>
</evidence>
<dbReference type="Proteomes" id="UP001470230">
    <property type="component" value="Unassembled WGS sequence"/>
</dbReference>
<organism evidence="3 4">
    <name type="scientific">Tritrichomonas musculus</name>
    <dbReference type="NCBI Taxonomy" id="1915356"/>
    <lineage>
        <taxon>Eukaryota</taxon>
        <taxon>Metamonada</taxon>
        <taxon>Parabasalia</taxon>
        <taxon>Tritrichomonadida</taxon>
        <taxon>Tritrichomonadidae</taxon>
        <taxon>Tritrichomonas</taxon>
    </lineage>
</organism>
<gene>
    <name evidence="3" type="ORF">M9Y10_034169</name>
</gene>
<dbReference type="Gene3D" id="3.40.630.10">
    <property type="entry name" value="Zn peptidases"/>
    <property type="match status" value="1"/>
</dbReference>
<evidence type="ECO:0000313" key="4">
    <source>
        <dbReference type="Proteomes" id="UP001470230"/>
    </source>
</evidence>
<keyword evidence="4" id="KW-1185">Reference proteome</keyword>
<evidence type="ECO:0000256" key="2">
    <source>
        <dbReference type="ARBA" id="ARBA00011965"/>
    </source>
</evidence>
<reference evidence="3 4" key="1">
    <citation type="submission" date="2024-04" db="EMBL/GenBank/DDBJ databases">
        <title>Tritrichomonas musculus Genome.</title>
        <authorList>
            <person name="Alves-Ferreira E."/>
            <person name="Grigg M."/>
            <person name="Lorenzi H."/>
            <person name="Galac M."/>
        </authorList>
    </citation>
    <scope>NUCLEOTIDE SEQUENCE [LARGE SCALE GENOMIC DNA]</scope>
    <source>
        <strain evidence="3 4">EAF2021</strain>
    </source>
</reference>
<dbReference type="EC" id="3.4.11.21" evidence="2"/>
<dbReference type="PANTHER" id="PTHR28570:SF3">
    <property type="entry name" value="ASPARTYL AMINOPEPTIDASE"/>
    <property type="match status" value="1"/>
</dbReference>
<protein>
    <recommendedName>
        <fullName evidence="2">aspartyl aminopeptidase</fullName>
        <ecNumber evidence="2">3.4.11.21</ecNumber>
    </recommendedName>
</protein>
<comment type="caution">
    <text evidence="3">The sequence shown here is derived from an EMBL/GenBank/DDBJ whole genome shotgun (WGS) entry which is preliminary data.</text>
</comment>